<dbReference type="OrthoDB" id="10260894at2759"/>
<dbReference type="Gene3D" id="2.60.40.10">
    <property type="entry name" value="Immunoglobulins"/>
    <property type="match status" value="2"/>
</dbReference>
<feature type="compositionally biased region" description="Polar residues" evidence="1">
    <location>
        <begin position="136"/>
        <end position="158"/>
    </location>
</feature>
<feature type="domain" description="Ig-like" evidence="2">
    <location>
        <begin position="200"/>
        <end position="288"/>
    </location>
</feature>
<reference evidence="3" key="1">
    <citation type="submission" date="2013-04" db="EMBL/GenBank/DDBJ databases">
        <authorList>
            <person name="Qu J."/>
            <person name="Murali S.C."/>
            <person name="Bandaranaike D."/>
            <person name="Bellair M."/>
            <person name="Blankenburg K."/>
            <person name="Chao H."/>
            <person name="Dinh H."/>
            <person name="Doddapaneni H."/>
            <person name="Downs B."/>
            <person name="Dugan-Rocha S."/>
            <person name="Elkadiri S."/>
            <person name="Gnanaolivu R.D."/>
            <person name="Hernandez B."/>
            <person name="Javaid M."/>
            <person name="Jayaseelan J.C."/>
            <person name="Lee S."/>
            <person name="Li M."/>
            <person name="Ming W."/>
            <person name="Munidasa M."/>
            <person name="Muniz J."/>
            <person name="Nguyen L."/>
            <person name="Ongeri F."/>
            <person name="Osuji N."/>
            <person name="Pu L.-L."/>
            <person name="Puazo M."/>
            <person name="Qu C."/>
            <person name="Quiroz J."/>
            <person name="Raj R."/>
            <person name="Weissenberger G."/>
            <person name="Xin Y."/>
            <person name="Zou X."/>
            <person name="Han Y."/>
            <person name="Richards S."/>
            <person name="Worley K."/>
            <person name="Muzny D."/>
            <person name="Gibbs R."/>
        </authorList>
    </citation>
    <scope>NUCLEOTIDE SEQUENCE</scope>
    <source>
        <strain evidence="3">Sampled in the wild</strain>
    </source>
</reference>
<dbReference type="PROSITE" id="PS50835">
    <property type="entry name" value="IG_LIKE"/>
    <property type="match status" value="2"/>
</dbReference>
<keyword evidence="4" id="KW-1185">Reference proteome</keyword>
<dbReference type="Proteomes" id="UP000792457">
    <property type="component" value="Unassembled WGS sequence"/>
</dbReference>
<dbReference type="SMART" id="SM00409">
    <property type="entry name" value="IG"/>
    <property type="match status" value="2"/>
</dbReference>
<sequence length="352" mass="38876">MEEGSEPRTIRHGRVSTLPWVVRPLRDIRCCDGDAVTLECQVQATPPPLIRWEKGGKVLPVSSEGVYRSDWDPSTGRARLSIVEVYPEDEGEYSCIAFNDLGKAYTSACLLVDVPEEKENLLTRQLTRPPGLLLSAASTPRSTPRATPRATPSRSKSPSIPRETGYTRSERPQARRSDSESRRLLGSALVHPRHLRVTAPKFYAVPHNRVAEEGETVRFTCAIAGHPLPWASWDKDGVRITPTARISLSEKDDLRLLTISEVTLEDAGLYRVTLENEVGRVEASARLDVIGSAVRRCARGGVRAWSASPRRAYSPSYYSRRLAPTTTRVGGRAAFACDIRSTSPYGGAGWLR</sequence>
<name>A0A8K0NSW6_LADFU</name>
<dbReference type="InterPro" id="IPR036179">
    <property type="entry name" value="Ig-like_dom_sf"/>
</dbReference>
<dbReference type="InterPro" id="IPR003598">
    <property type="entry name" value="Ig_sub2"/>
</dbReference>
<dbReference type="InterPro" id="IPR007110">
    <property type="entry name" value="Ig-like_dom"/>
</dbReference>
<dbReference type="InterPro" id="IPR003599">
    <property type="entry name" value="Ig_sub"/>
</dbReference>
<dbReference type="InterPro" id="IPR013783">
    <property type="entry name" value="Ig-like_fold"/>
</dbReference>
<reference evidence="3" key="2">
    <citation type="submission" date="2017-10" db="EMBL/GenBank/DDBJ databases">
        <title>Ladona fulva Genome sequencing and assembly.</title>
        <authorList>
            <person name="Murali S."/>
            <person name="Richards S."/>
            <person name="Bandaranaike D."/>
            <person name="Bellair M."/>
            <person name="Blankenburg K."/>
            <person name="Chao H."/>
            <person name="Dinh H."/>
            <person name="Doddapaneni H."/>
            <person name="Dugan-Rocha S."/>
            <person name="Elkadiri S."/>
            <person name="Gnanaolivu R."/>
            <person name="Hernandez B."/>
            <person name="Skinner E."/>
            <person name="Javaid M."/>
            <person name="Lee S."/>
            <person name="Li M."/>
            <person name="Ming W."/>
            <person name="Munidasa M."/>
            <person name="Muniz J."/>
            <person name="Nguyen L."/>
            <person name="Hughes D."/>
            <person name="Osuji N."/>
            <person name="Pu L.-L."/>
            <person name="Puazo M."/>
            <person name="Qu C."/>
            <person name="Quiroz J."/>
            <person name="Raj R."/>
            <person name="Weissenberger G."/>
            <person name="Xin Y."/>
            <person name="Zou X."/>
            <person name="Han Y."/>
            <person name="Worley K."/>
            <person name="Muzny D."/>
            <person name="Gibbs R."/>
        </authorList>
    </citation>
    <scope>NUCLEOTIDE SEQUENCE</scope>
    <source>
        <strain evidence="3">Sampled in the wild</strain>
    </source>
</reference>
<dbReference type="InterPro" id="IPR013098">
    <property type="entry name" value="Ig_I-set"/>
</dbReference>
<dbReference type="FunFam" id="2.60.40.10:FF:000612">
    <property type="entry name" value="palladin isoform X1"/>
    <property type="match status" value="1"/>
</dbReference>
<feature type="domain" description="Ig-like" evidence="2">
    <location>
        <begin position="19"/>
        <end position="106"/>
    </location>
</feature>
<dbReference type="AlphaFoldDB" id="A0A8K0NSW6"/>
<feature type="compositionally biased region" description="Basic and acidic residues" evidence="1">
    <location>
        <begin position="168"/>
        <end position="182"/>
    </location>
</feature>
<dbReference type="Pfam" id="PF07679">
    <property type="entry name" value="I-set"/>
    <property type="match status" value="2"/>
</dbReference>
<dbReference type="PANTHER" id="PTHR47633">
    <property type="entry name" value="IMMUNOGLOBULIN"/>
    <property type="match status" value="1"/>
</dbReference>
<feature type="region of interest" description="Disordered" evidence="1">
    <location>
        <begin position="132"/>
        <end position="182"/>
    </location>
</feature>
<organism evidence="3 4">
    <name type="scientific">Ladona fulva</name>
    <name type="common">Scarce chaser dragonfly</name>
    <name type="synonym">Libellula fulva</name>
    <dbReference type="NCBI Taxonomy" id="123851"/>
    <lineage>
        <taxon>Eukaryota</taxon>
        <taxon>Metazoa</taxon>
        <taxon>Ecdysozoa</taxon>
        <taxon>Arthropoda</taxon>
        <taxon>Hexapoda</taxon>
        <taxon>Insecta</taxon>
        <taxon>Pterygota</taxon>
        <taxon>Palaeoptera</taxon>
        <taxon>Odonata</taxon>
        <taxon>Epiprocta</taxon>
        <taxon>Anisoptera</taxon>
        <taxon>Libelluloidea</taxon>
        <taxon>Libellulidae</taxon>
        <taxon>Ladona</taxon>
    </lineage>
</organism>
<protein>
    <recommendedName>
        <fullName evidence="2">Ig-like domain-containing protein</fullName>
    </recommendedName>
</protein>
<evidence type="ECO:0000313" key="4">
    <source>
        <dbReference type="Proteomes" id="UP000792457"/>
    </source>
</evidence>
<dbReference type="SUPFAM" id="SSF48726">
    <property type="entry name" value="Immunoglobulin"/>
    <property type="match status" value="2"/>
</dbReference>
<dbReference type="EMBL" id="KZ308161">
    <property type="protein sequence ID" value="KAG8223460.1"/>
    <property type="molecule type" value="Genomic_DNA"/>
</dbReference>
<dbReference type="FunFam" id="2.60.40.10:FF:001452">
    <property type="entry name" value="Uncharacterized protein, isoform F"/>
    <property type="match status" value="1"/>
</dbReference>
<evidence type="ECO:0000256" key="1">
    <source>
        <dbReference type="SAM" id="MobiDB-lite"/>
    </source>
</evidence>
<accession>A0A8K0NSW6</accession>
<proteinExistence type="predicted"/>
<gene>
    <name evidence="3" type="ORF">J437_LFUL001954</name>
</gene>
<evidence type="ECO:0000259" key="2">
    <source>
        <dbReference type="PROSITE" id="PS50835"/>
    </source>
</evidence>
<evidence type="ECO:0000313" key="3">
    <source>
        <dbReference type="EMBL" id="KAG8223460.1"/>
    </source>
</evidence>
<comment type="caution">
    <text evidence="3">The sequence shown here is derived from an EMBL/GenBank/DDBJ whole genome shotgun (WGS) entry which is preliminary data.</text>
</comment>
<dbReference type="SMART" id="SM00408">
    <property type="entry name" value="IGc2"/>
    <property type="match status" value="2"/>
</dbReference>